<feature type="compositionally biased region" description="Low complexity" evidence="1">
    <location>
        <begin position="542"/>
        <end position="555"/>
    </location>
</feature>
<organism evidence="3">
    <name type="scientific">Amblyomma triste</name>
    <name type="common">Neotropical tick</name>
    <dbReference type="NCBI Taxonomy" id="251400"/>
    <lineage>
        <taxon>Eukaryota</taxon>
        <taxon>Metazoa</taxon>
        <taxon>Ecdysozoa</taxon>
        <taxon>Arthropoda</taxon>
        <taxon>Chelicerata</taxon>
        <taxon>Arachnida</taxon>
        <taxon>Acari</taxon>
        <taxon>Parasitiformes</taxon>
        <taxon>Ixodida</taxon>
        <taxon>Ixodoidea</taxon>
        <taxon>Ixodidae</taxon>
        <taxon>Amblyomminae</taxon>
        <taxon>Amblyomma</taxon>
    </lineage>
</organism>
<feature type="region of interest" description="Disordered" evidence="1">
    <location>
        <begin position="425"/>
        <end position="444"/>
    </location>
</feature>
<feature type="compositionally biased region" description="Gly residues" evidence="1">
    <location>
        <begin position="347"/>
        <end position="359"/>
    </location>
</feature>
<feature type="region of interest" description="Disordered" evidence="1">
    <location>
        <begin position="267"/>
        <end position="368"/>
    </location>
</feature>
<feature type="compositionally biased region" description="Low complexity" evidence="1">
    <location>
        <begin position="639"/>
        <end position="661"/>
    </location>
</feature>
<feature type="non-terminal residue" evidence="3">
    <location>
        <position position="1"/>
    </location>
</feature>
<evidence type="ECO:0000313" key="3">
    <source>
        <dbReference type="EMBL" id="JAC35385.1"/>
    </source>
</evidence>
<protein>
    <submittedName>
        <fullName evidence="3">Putative secreted protein</fullName>
    </submittedName>
</protein>
<proteinExistence type="evidence at transcript level"/>
<dbReference type="AlphaFoldDB" id="A0A023GPH7"/>
<accession>A0A023GPH7</accession>
<sequence>LTSSTMKSLSATAVLVSFLVFHGFGESVAKQSNERPNGSSRSIGGGFGSFGNAGNQMNEQSWMWTSGFNGGGGLGSGSGGGHGEGGSFGGTSGFGSESNYFASGGPNGFWSTWPSPAYSWRWISGPSRGNQRTSGQLGQMGSSPTSMYYTWGNPSGQGMPGGLWGMQRQGGSGGQWGEQMGWGDQSNWFSEGNFLGQVGRQSSRGGGRLTGLIGRQSGMGDQKEFGFQLIGGNGGHGGWMETKNRGRQILRPQESGAERIFTGQIVGGSEMRGGEGFGRQLSRGNGDQGKLNEGGNFGRELSEPGPRGQGAYSGQVGEQGEEGGIGISQHHTGGSVDRAGQVDRDGSGVGQSEIGGFGGRQTEQWGQGREIEGFGYGITGLELEGDRHASNLGRLTVPFGSSRVRGRQFGNQPDDIYKMSFTGFGREQDGDQSEMGSFSRLGGSGEHPIAISSTGVGGWGGLGGTGGPIFFTRRGKPVTEKSLKHLYKKYQKRGQGQSFIQFLQQSGILVRGFVAPRHGGSGTWYWTSGPQYWTWGPQTSPRRQQSWFGGSRSGRFGSGFGESSDRTMDESSGSGFDGGLGLGTGSDGTWSGSFGTDSSGVWRNAEFSSGSSNFGEISDDRIGGSSRGGFGGVLGSGSDGSSTGSFSTDSSVTSGSVGVGSASQHQVNQ</sequence>
<evidence type="ECO:0000256" key="2">
    <source>
        <dbReference type="SAM" id="SignalP"/>
    </source>
</evidence>
<feature type="region of interest" description="Disordered" evidence="1">
    <location>
        <begin position="538"/>
        <end position="582"/>
    </location>
</feature>
<feature type="region of interest" description="Disordered" evidence="1">
    <location>
        <begin position="30"/>
        <end position="50"/>
    </location>
</feature>
<dbReference type="EMBL" id="GBBM01000033">
    <property type="protein sequence ID" value="JAC35385.1"/>
    <property type="molecule type" value="mRNA"/>
</dbReference>
<keyword evidence="2" id="KW-0732">Signal</keyword>
<name>A0A023GPH7_AMBTT</name>
<evidence type="ECO:0000256" key="1">
    <source>
        <dbReference type="SAM" id="MobiDB-lite"/>
    </source>
</evidence>
<feature type="compositionally biased region" description="Gly residues" evidence="1">
    <location>
        <begin position="625"/>
        <end position="638"/>
    </location>
</feature>
<feature type="region of interest" description="Disordered" evidence="1">
    <location>
        <begin position="613"/>
        <end position="669"/>
    </location>
</feature>
<feature type="chain" id="PRO_5001518798" evidence="2">
    <location>
        <begin position="26"/>
        <end position="669"/>
    </location>
</feature>
<feature type="signal peptide" evidence="2">
    <location>
        <begin position="1"/>
        <end position="25"/>
    </location>
</feature>
<reference evidence="3" key="1">
    <citation type="submission" date="2014-03" db="EMBL/GenBank/DDBJ databases">
        <title>The sialotranscriptome of Amblyomma triste, Amblyomma parvum and Amblyomma cajennense ticks, uncovered by 454-based RNA-seq.</title>
        <authorList>
            <person name="Garcia G.R."/>
            <person name="Gardinassi L.G."/>
            <person name="Ribeiro J.M."/>
            <person name="Anatriello E."/>
            <person name="Ferreira B.R."/>
            <person name="Moreira H.N."/>
            <person name="Mafra C."/>
            <person name="Olegario M.M."/>
            <person name="Szabo P.J."/>
            <person name="Miranda-Santos I.K."/>
            <person name="Maruyama S.R."/>
        </authorList>
    </citation>
    <scope>NUCLEOTIDE SEQUENCE</scope>
    <source>
        <strain evidence="3">Mato Grasso do Sul</strain>
        <tissue evidence="3">Salivary glands</tissue>
    </source>
</reference>